<keyword evidence="2" id="KW-1133">Transmembrane helix</keyword>
<dbReference type="EMBL" id="JPOS01000080">
    <property type="protein sequence ID" value="KGE86288.1"/>
    <property type="molecule type" value="Genomic_DNA"/>
</dbReference>
<dbReference type="STRING" id="1524460.IX84_22275"/>
<comment type="caution">
    <text evidence="3">The sequence shown here is derived from an EMBL/GenBank/DDBJ whole genome shotgun (WGS) entry which is preliminary data.</text>
</comment>
<keyword evidence="2" id="KW-0472">Membrane</keyword>
<keyword evidence="4" id="KW-1185">Reference proteome</keyword>
<dbReference type="RefSeq" id="WP_044225522.1">
    <property type="nucleotide sequence ID" value="NZ_JBKAGJ010000026.1"/>
</dbReference>
<feature type="transmembrane region" description="Helical" evidence="2">
    <location>
        <begin position="135"/>
        <end position="155"/>
    </location>
</feature>
<gene>
    <name evidence="3" type="ORF">IX84_22275</name>
</gene>
<dbReference type="OrthoDB" id="5471719at2"/>
<feature type="coiled-coil region" evidence="1">
    <location>
        <begin position="73"/>
        <end position="100"/>
    </location>
</feature>
<keyword evidence="2" id="KW-0812">Transmembrane</keyword>
<feature type="coiled-coil region" evidence="1">
    <location>
        <begin position="167"/>
        <end position="194"/>
    </location>
</feature>
<accession>A0A098S3A5</accession>
<sequence length="321" mass="35964">MKYLVIILTIIIGGVVNIHAQADTSSLKDQLQKLSSEIQAVQYSSDSLKMKMEQLVSKDETLQRSVNNVANINSLLQTKIDSLSQKVEKSELDIVGLDQQLNSQKEALSGEISETRETTNQSISALDDALSKNTLYWIIAVLAVGLLSILAFLFLRRKVTDNQSSINESLANTRKELEQEAIRLDEKLIGVMETQLKVIQEERKAQPESQQEEQDHSLALKVADEIVRIEKNISRMDEGTKGLKQLSKAVGRIRDNFAANGYEMVDMVGKPFEEGLKASVTFRSDPDMEGEPPKITRIIKPQVNYKGVMIQQAQIEVSQFE</sequence>
<reference evidence="3 4" key="1">
    <citation type="journal article" date="2014" name="Int. J. Syst. Evol. Microbiol.">
        <title>Phaeodactylibacter xiamenensis gen. nov., sp. nov., a member of the family Saprospiraceae isolated from the marine alga Phaeodactylum tricornutum.</title>
        <authorList>
            <person name="Chen Z.Jr."/>
            <person name="Lei X."/>
            <person name="Lai Q."/>
            <person name="Li Y."/>
            <person name="Zhang B."/>
            <person name="Zhang J."/>
            <person name="Zhang H."/>
            <person name="Yang L."/>
            <person name="Zheng W."/>
            <person name="Tian Y."/>
            <person name="Yu Z."/>
            <person name="Xu H.Jr."/>
            <person name="Zheng T."/>
        </authorList>
    </citation>
    <scope>NUCLEOTIDE SEQUENCE [LARGE SCALE GENOMIC DNA]</scope>
    <source>
        <strain evidence="3 4">KD52</strain>
    </source>
</reference>
<evidence type="ECO:0000256" key="2">
    <source>
        <dbReference type="SAM" id="Phobius"/>
    </source>
</evidence>
<evidence type="ECO:0000313" key="3">
    <source>
        <dbReference type="EMBL" id="KGE86288.1"/>
    </source>
</evidence>
<protein>
    <recommendedName>
        <fullName evidence="5">Septum formation initiator</fullName>
    </recommendedName>
</protein>
<name>A0A098S3A5_9BACT</name>
<dbReference type="Proteomes" id="UP000029736">
    <property type="component" value="Unassembled WGS sequence"/>
</dbReference>
<proteinExistence type="predicted"/>
<evidence type="ECO:0000256" key="1">
    <source>
        <dbReference type="SAM" id="Coils"/>
    </source>
</evidence>
<evidence type="ECO:0008006" key="5">
    <source>
        <dbReference type="Google" id="ProtNLM"/>
    </source>
</evidence>
<keyword evidence="1" id="KW-0175">Coiled coil</keyword>
<organism evidence="3 4">
    <name type="scientific">Phaeodactylibacter xiamenensis</name>
    <dbReference type="NCBI Taxonomy" id="1524460"/>
    <lineage>
        <taxon>Bacteria</taxon>
        <taxon>Pseudomonadati</taxon>
        <taxon>Bacteroidota</taxon>
        <taxon>Saprospiria</taxon>
        <taxon>Saprospirales</taxon>
        <taxon>Haliscomenobacteraceae</taxon>
        <taxon>Phaeodactylibacter</taxon>
    </lineage>
</organism>
<evidence type="ECO:0000313" key="4">
    <source>
        <dbReference type="Proteomes" id="UP000029736"/>
    </source>
</evidence>
<dbReference type="AlphaFoldDB" id="A0A098S3A5"/>